<evidence type="ECO:0008006" key="7">
    <source>
        <dbReference type="Google" id="ProtNLM"/>
    </source>
</evidence>
<feature type="transmembrane region" description="Helical" evidence="4">
    <location>
        <begin position="362"/>
        <end position="383"/>
    </location>
</feature>
<dbReference type="PANTHER" id="PTHR43630:SF1">
    <property type="entry name" value="POLY-BETA-1,6-N-ACETYL-D-GLUCOSAMINE SYNTHASE"/>
    <property type="match status" value="1"/>
</dbReference>
<dbReference type="Proteomes" id="UP000503640">
    <property type="component" value="Unassembled WGS sequence"/>
</dbReference>
<keyword evidence="4" id="KW-0472">Membrane</keyword>
<sequence length="407" mass="44563">MLSFGRMELLVLACLGLVAYSYLGYPLVLVVWTGLREAVSGARFLAGGPDRRSRRRDDRWPSMTVVVAAHDEETCIRQKVENCLALDYPPELLDVVVGCDGCSDRTAELARAAGGARVTVVEAPRAGKAAVLSRLVPRARGDVVLLTDANTLLERGAAKALARHFQDRSVGAVVGRLRLYNRVKRDYQESLYWKYETVLKYHEGKLGCVLGANGGLYAVRRLLFRPLRETTIIDDFVVPIRIAARGWRIPYDPEAVAYEETTEEVAADFARRARIGAGDWQALALVPEALDPRLGFLPFAFVSHKLLRWLAPFLLAAALAGSLALAVTGGLAARALLLAQLAFYGLALAGRRRPSGPWRRPAALAWYFVSMNAALAVGLWRFVSGTQRAAWSRTRRAAPDVPGVPTA</sequence>
<dbReference type="CDD" id="cd06439">
    <property type="entry name" value="CESA_like_1"/>
    <property type="match status" value="1"/>
</dbReference>
<comment type="caution">
    <text evidence="5">The sequence shown here is derived from an EMBL/GenBank/DDBJ whole genome shotgun (WGS) entry which is preliminary data.</text>
</comment>
<dbReference type="AlphaFoldDB" id="A0A7I9VMJ8"/>
<evidence type="ECO:0000313" key="5">
    <source>
        <dbReference type="EMBL" id="GEJ57349.1"/>
    </source>
</evidence>
<dbReference type="SUPFAM" id="SSF53448">
    <property type="entry name" value="Nucleotide-diphospho-sugar transferases"/>
    <property type="match status" value="1"/>
</dbReference>
<dbReference type="Pfam" id="PF13641">
    <property type="entry name" value="Glyco_tranf_2_3"/>
    <property type="match status" value="1"/>
</dbReference>
<accession>A0A7I9VMJ8</accession>
<feature type="transmembrane region" description="Helical" evidence="4">
    <location>
        <begin position="306"/>
        <end position="325"/>
    </location>
</feature>
<keyword evidence="4" id="KW-0812">Transmembrane</keyword>
<evidence type="ECO:0000256" key="2">
    <source>
        <dbReference type="ARBA" id="ARBA00022676"/>
    </source>
</evidence>
<evidence type="ECO:0000313" key="6">
    <source>
        <dbReference type="Proteomes" id="UP000503640"/>
    </source>
</evidence>
<protein>
    <recommendedName>
        <fullName evidence="7">Glycosyl transferase family 2</fullName>
    </recommendedName>
</protein>
<proteinExistence type="inferred from homology"/>
<keyword evidence="2" id="KW-0328">Glycosyltransferase</keyword>
<organism evidence="5 6">
    <name type="scientific">Anaeromyxobacter diazotrophicus</name>
    <dbReference type="NCBI Taxonomy" id="2590199"/>
    <lineage>
        <taxon>Bacteria</taxon>
        <taxon>Pseudomonadati</taxon>
        <taxon>Myxococcota</taxon>
        <taxon>Myxococcia</taxon>
        <taxon>Myxococcales</taxon>
        <taxon>Cystobacterineae</taxon>
        <taxon>Anaeromyxobacteraceae</taxon>
        <taxon>Anaeromyxobacter</taxon>
    </lineage>
</organism>
<dbReference type="EMBL" id="BJTG01000004">
    <property type="protein sequence ID" value="GEJ57349.1"/>
    <property type="molecule type" value="Genomic_DNA"/>
</dbReference>
<keyword evidence="3" id="KW-0808">Transferase</keyword>
<evidence type="ECO:0000256" key="1">
    <source>
        <dbReference type="ARBA" id="ARBA00006739"/>
    </source>
</evidence>
<reference evidence="6" key="1">
    <citation type="journal article" date="2020" name="Appl. Environ. Microbiol.">
        <title>Diazotrophic Anaeromyxobacter Isolates from Soils.</title>
        <authorList>
            <person name="Masuda Y."/>
            <person name="Yamanaka H."/>
            <person name="Xu Z.X."/>
            <person name="Shiratori Y."/>
            <person name="Aono T."/>
            <person name="Amachi S."/>
            <person name="Senoo K."/>
            <person name="Itoh H."/>
        </authorList>
    </citation>
    <scope>NUCLEOTIDE SEQUENCE [LARGE SCALE GENOMIC DNA]</scope>
    <source>
        <strain evidence="6">R267</strain>
    </source>
</reference>
<evidence type="ECO:0000256" key="3">
    <source>
        <dbReference type="ARBA" id="ARBA00022679"/>
    </source>
</evidence>
<evidence type="ECO:0000256" key="4">
    <source>
        <dbReference type="SAM" id="Phobius"/>
    </source>
</evidence>
<dbReference type="GO" id="GO:0016757">
    <property type="term" value="F:glycosyltransferase activity"/>
    <property type="evidence" value="ECO:0007669"/>
    <property type="project" value="UniProtKB-KW"/>
</dbReference>
<comment type="similarity">
    <text evidence="1">Belongs to the glycosyltransferase 2 family.</text>
</comment>
<dbReference type="PANTHER" id="PTHR43630">
    <property type="entry name" value="POLY-BETA-1,6-N-ACETYL-D-GLUCOSAMINE SYNTHASE"/>
    <property type="match status" value="1"/>
</dbReference>
<feature type="transmembrane region" description="Helical" evidence="4">
    <location>
        <begin position="7"/>
        <end position="23"/>
    </location>
</feature>
<dbReference type="InterPro" id="IPR029044">
    <property type="entry name" value="Nucleotide-diphossugar_trans"/>
</dbReference>
<keyword evidence="4" id="KW-1133">Transmembrane helix</keyword>
<dbReference type="Gene3D" id="3.90.550.10">
    <property type="entry name" value="Spore Coat Polysaccharide Biosynthesis Protein SpsA, Chain A"/>
    <property type="match status" value="1"/>
</dbReference>
<name>A0A7I9VMJ8_9BACT</name>
<keyword evidence="6" id="KW-1185">Reference proteome</keyword>
<gene>
    <name evidence="5" type="ORF">AMYX_20900</name>
</gene>